<evidence type="ECO:0000256" key="6">
    <source>
        <dbReference type="ARBA" id="ARBA00022833"/>
    </source>
</evidence>
<dbReference type="GO" id="GO:0008270">
    <property type="term" value="F:zinc ion binding"/>
    <property type="evidence" value="ECO:0007669"/>
    <property type="project" value="UniProtKB-KW"/>
</dbReference>
<protein>
    <recommendedName>
        <fullName evidence="15">N-acetyltransferase domain-containing protein</fullName>
    </recommendedName>
</protein>
<keyword evidence="4" id="KW-0479">Metal-binding</keyword>
<feature type="domain" description="N-acetyltransferase ESCO acetyl-transferase" evidence="12">
    <location>
        <begin position="448"/>
        <end position="517"/>
    </location>
</feature>
<dbReference type="RefSeq" id="XP_016228050.1">
    <property type="nucleotide sequence ID" value="XM_016364401.1"/>
</dbReference>
<keyword evidence="6" id="KW-0862">Zinc</keyword>
<dbReference type="PANTHER" id="PTHR45884">
    <property type="entry name" value="N-ACETYLTRANSFERASE ECO"/>
    <property type="match status" value="1"/>
</dbReference>
<feature type="compositionally biased region" description="Basic and acidic residues" evidence="10">
    <location>
        <begin position="139"/>
        <end position="150"/>
    </location>
</feature>
<evidence type="ECO:0000313" key="14">
    <source>
        <dbReference type="Proteomes" id="UP000054302"/>
    </source>
</evidence>
<evidence type="ECO:0000256" key="10">
    <source>
        <dbReference type="SAM" id="MobiDB-lite"/>
    </source>
</evidence>
<comment type="similarity">
    <text evidence="2">Belongs to the acetyltransferase family. ECO subfamily.</text>
</comment>
<accession>A0A0D1Y6Z5</accession>
<keyword evidence="5" id="KW-0863">Zinc-finger</keyword>
<evidence type="ECO:0000256" key="9">
    <source>
        <dbReference type="ARBA" id="ARBA00023315"/>
    </source>
</evidence>
<keyword evidence="9" id="KW-0012">Acyltransferase</keyword>
<evidence type="ECO:0000256" key="1">
    <source>
        <dbReference type="ARBA" id="ARBA00004123"/>
    </source>
</evidence>
<dbReference type="GO" id="GO:0005634">
    <property type="term" value="C:nucleus"/>
    <property type="evidence" value="ECO:0007669"/>
    <property type="project" value="UniProtKB-SubCell"/>
</dbReference>
<evidence type="ECO:0000256" key="8">
    <source>
        <dbReference type="ARBA" id="ARBA00023306"/>
    </source>
</evidence>
<keyword evidence="3" id="KW-0808">Transferase</keyword>
<evidence type="ECO:0000259" key="12">
    <source>
        <dbReference type="Pfam" id="PF13880"/>
    </source>
</evidence>
<feature type="region of interest" description="Disordered" evidence="10">
    <location>
        <begin position="100"/>
        <end position="165"/>
    </location>
</feature>
<evidence type="ECO:0000256" key="7">
    <source>
        <dbReference type="ARBA" id="ARBA00023242"/>
    </source>
</evidence>
<comment type="subcellular location">
    <subcellularLocation>
        <location evidence="1">Nucleus</location>
    </subcellularLocation>
</comment>
<reference evidence="13 14" key="1">
    <citation type="submission" date="2015-01" db="EMBL/GenBank/DDBJ databases">
        <title>The Genome Sequence of Exophiala mesophila CBS40295.</title>
        <authorList>
            <consortium name="The Broad Institute Genomics Platform"/>
            <person name="Cuomo C."/>
            <person name="de Hoog S."/>
            <person name="Gorbushina A."/>
            <person name="Stielow B."/>
            <person name="Teixiera M."/>
            <person name="Abouelleil A."/>
            <person name="Chapman S.B."/>
            <person name="Priest M."/>
            <person name="Young S.K."/>
            <person name="Wortman J."/>
            <person name="Nusbaum C."/>
            <person name="Birren B."/>
        </authorList>
    </citation>
    <scope>NUCLEOTIDE SEQUENCE [LARGE SCALE GENOMIC DNA]</scope>
    <source>
        <strain evidence="13 14">CBS 40295</strain>
    </source>
</reference>
<dbReference type="Pfam" id="PF13880">
    <property type="entry name" value="Acetyltransf_13"/>
    <property type="match status" value="1"/>
</dbReference>
<evidence type="ECO:0000259" key="11">
    <source>
        <dbReference type="Pfam" id="PF13878"/>
    </source>
</evidence>
<dbReference type="AlphaFoldDB" id="A0A0D1Y6Z5"/>
<dbReference type="GO" id="GO:0000785">
    <property type="term" value="C:chromatin"/>
    <property type="evidence" value="ECO:0007669"/>
    <property type="project" value="TreeGrafter"/>
</dbReference>
<feature type="domain" description="N-acetyltransferase ESCO zinc-finger" evidence="11">
    <location>
        <begin position="228"/>
        <end position="266"/>
    </location>
</feature>
<dbReference type="Pfam" id="PF13878">
    <property type="entry name" value="zf-C2H2_3"/>
    <property type="match status" value="1"/>
</dbReference>
<evidence type="ECO:0000313" key="13">
    <source>
        <dbReference type="EMBL" id="KIV96476.1"/>
    </source>
</evidence>
<sequence length="520" mass="57852">MPSAVYPYTITNSYKGGLYMRTYSRNVRRAWDGEDYRPPKRQRLQGAWHAHVAAANSTVNENTLLAHHLEDNLERAIRETSVAAMSSSPSRKNSTIFSAESHEDDLGSTTITPPSSPPPELNLTPPNVKARKPTFSCLEKSKKEKKDQKGVKRKHDLLSTAPNERVDTRHDTEPLAEIFNLSARAQGSHTAPRDASTGQLQMPAPLTTQPITLHVPRISTPKQHSLTQTVLDFGQSLLPVTCPQCQMSYSPSVAEDIQLHTMYHHRDSSGIELGKAFLKSAMRWCYQVPNISGSVVVVDRKIALPGRRSVQKALEIINKELGSVDIKEEELWSQRAPDGKNEEDALLNKKCDRYKVFLHIIDEKCVGICLAERISKAHRVIPNESVSGETIPLNGHYRPEAPVTPAPTEIHEEETKQVPAKPQIPTPVASPTCAAFTPSSINISEETYPAVVGVSRIWTSRAFRHKGIASNLLECVMNQFIYGMEIEREQVAFSQPTESGAALARAWCGEPYGWAVYREI</sequence>
<organism evidence="13 14">
    <name type="scientific">Exophiala mesophila</name>
    <name type="common">Black yeast-like fungus</name>
    <dbReference type="NCBI Taxonomy" id="212818"/>
    <lineage>
        <taxon>Eukaryota</taxon>
        <taxon>Fungi</taxon>
        <taxon>Dikarya</taxon>
        <taxon>Ascomycota</taxon>
        <taxon>Pezizomycotina</taxon>
        <taxon>Eurotiomycetes</taxon>
        <taxon>Chaetothyriomycetidae</taxon>
        <taxon>Chaetothyriales</taxon>
        <taxon>Herpotrichiellaceae</taxon>
        <taxon>Exophiala</taxon>
    </lineage>
</organism>
<dbReference type="Proteomes" id="UP000054302">
    <property type="component" value="Unassembled WGS sequence"/>
</dbReference>
<evidence type="ECO:0008006" key="15">
    <source>
        <dbReference type="Google" id="ProtNLM"/>
    </source>
</evidence>
<dbReference type="EMBL" id="KN847520">
    <property type="protein sequence ID" value="KIV96476.1"/>
    <property type="molecule type" value="Genomic_DNA"/>
</dbReference>
<evidence type="ECO:0000256" key="3">
    <source>
        <dbReference type="ARBA" id="ARBA00022679"/>
    </source>
</evidence>
<dbReference type="GO" id="GO:0061733">
    <property type="term" value="F:protein-lysine-acetyltransferase activity"/>
    <property type="evidence" value="ECO:0007669"/>
    <property type="project" value="TreeGrafter"/>
</dbReference>
<dbReference type="InterPro" id="IPR028005">
    <property type="entry name" value="AcTrfase_ESCO_Znf_dom"/>
</dbReference>
<dbReference type="OrthoDB" id="428854at2759"/>
<gene>
    <name evidence="13" type="ORF">PV10_00345</name>
</gene>
<dbReference type="PANTHER" id="PTHR45884:SF2">
    <property type="entry name" value="N-ACETYLTRANSFERASE ECO"/>
    <property type="match status" value="1"/>
</dbReference>
<keyword evidence="8" id="KW-0131">Cell cycle</keyword>
<dbReference type="HOGENOM" id="CLU_039183_2_2_1"/>
<dbReference type="GeneID" id="27318190"/>
<proteinExistence type="inferred from homology"/>
<keyword evidence="7" id="KW-0539">Nucleus</keyword>
<keyword evidence="14" id="KW-1185">Reference proteome</keyword>
<name>A0A0D1Y6Z5_EXOME</name>
<dbReference type="GO" id="GO:0007064">
    <property type="term" value="P:mitotic sister chromatid cohesion"/>
    <property type="evidence" value="ECO:0007669"/>
    <property type="project" value="TreeGrafter"/>
</dbReference>
<evidence type="ECO:0000256" key="4">
    <source>
        <dbReference type="ARBA" id="ARBA00022723"/>
    </source>
</evidence>
<dbReference type="InterPro" id="IPR028009">
    <property type="entry name" value="ESCO_Acetyltransf_dom"/>
</dbReference>
<evidence type="ECO:0000256" key="2">
    <source>
        <dbReference type="ARBA" id="ARBA00005816"/>
    </source>
</evidence>
<dbReference type="VEuPathDB" id="FungiDB:PV10_00345"/>
<evidence type="ECO:0000256" key="5">
    <source>
        <dbReference type="ARBA" id="ARBA00022771"/>
    </source>
</evidence>
<dbReference type="STRING" id="212818.A0A0D1Y6Z5"/>